<comment type="caution">
    <text evidence="1">The sequence shown here is derived from an EMBL/GenBank/DDBJ whole genome shotgun (WGS) entry which is preliminary data.</text>
</comment>
<dbReference type="Proteomes" id="UP001367508">
    <property type="component" value="Unassembled WGS sequence"/>
</dbReference>
<reference evidence="1 2" key="1">
    <citation type="submission" date="2024-01" db="EMBL/GenBank/DDBJ databases">
        <title>The genomes of 5 underutilized Papilionoideae crops provide insights into root nodulation and disease resistanc.</title>
        <authorList>
            <person name="Jiang F."/>
        </authorList>
    </citation>
    <scope>NUCLEOTIDE SEQUENCE [LARGE SCALE GENOMIC DNA]</scope>
    <source>
        <strain evidence="1">LVBAO_FW01</strain>
        <tissue evidence="1">Leaves</tissue>
    </source>
</reference>
<keyword evidence="2" id="KW-1185">Reference proteome</keyword>
<dbReference type="AlphaFoldDB" id="A0AAN9M8E8"/>
<evidence type="ECO:0000313" key="2">
    <source>
        <dbReference type="Proteomes" id="UP001367508"/>
    </source>
</evidence>
<accession>A0AAN9M8E8</accession>
<gene>
    <name evidence="1" type="ORF">VNO77_07387</name>
</gene>
<name>A0AAN9M8E8_CANGL</name>
<dbReference type="EMBL" id="JAYMYQ010000002">
    <property type="protein sequence ID" value="KAK7349752.1"/>
    <property type="molecule type" value="Genomic_DNA"/>
</dbReference>
<sequence length="86" mass="9268">MQTIKKVAALRSQKRVSDGEGFYLQNRGLGVALLSMTTNAKVRISPFVATLTTNSTFVSGLLAWVIAQSIKQGSVANFDFLYIGAV</sequence>
<evidence type="ECO:0000313" key="1">
    <source>
        <dbReference type="EMBL" id="KAK7349752.1"/>
    </source>
</evidence>
<proteinExistence type="predicted"/>
<protein>
    <submittedName>
        <fullName evidence="1">Uncharacterized protein</fullName>
    </submittedName>
</protein>
<organism evidence="1 2">
    <name type="scientific">Canavalia gladiata</name>
    <name type="common">Sword bean</name>
    <name type="synonym">Dolichos gladiatus</name>
    <dbReference type="NCBI Taxonomy" id="3824"/>
    <lineage>
        <taxon>Eukaryota</taxon>
        <taxon>Viridiplantae</taxon>
        <taxon>Streptophyta</taxon>
        <taxon>Embryophyta</taxon>
        <taxon>Tracheophyta</taxon>
        <taxon>Spermatophyta</taxon>
        <taxon>Magnoliopsida</taxon>
        <taxon>eudicotyledons</taxon>
        <taxon>Gunneridae</taxon>
        <taxon>Pentapetalae</taxon>
        <taxon>rosids</taxon>
        <taxon>fabids</taxon>
        <taxon>Fabales</taxon>
        <taxon>Fabaceae</taxon>
        <taxon>Papilionoideae</taxon>
        <taxon>50 kb inversion clade</taxon>
        <taxon>NPAAA clade</taxon>
        <taxon>indigoferoid/millettioid clade</taxon>
        <taxon>Phaseoleae</taxon>
        <taxon>Canavalia</taxon>
    </lineage>
</organism>